<evidence type="ECO:0000259" key="1">
    <source>
        <dbReference type="Pfam" id="PF08241"/>
    </source>
</evidence>
<dbReference type="InterPro" id="IPR013216">
    <property type="entry name" value="Methyltransf_11"/>
</dbReference>
<comment type="caution">
    <text evidence="2">The sequence shown here is derived from an EMBL/GenBank/DDBJ whole genome shotgun (WGS) entry which is preliminary data.</text>
</comment>
<dbReference type="GO" id="GO:0008757">
    <property type="term" value="F:S-adenosylmethionine-dependent methyltransferase activity"/>
    <property type="evidence" value="ECO:0007669"/>
    <property type="project" value="InterPro"/>
</dbReference>
<dbReference type="PANTHER" id="PTHR43591:SF24">
    <property type="entry name" value="2-METHOXY-6-POLYPRENYL-1,4-BENZOQUINOL METHYLASE, MITOCHONDRIAL"/>
    <property type="match status" value="1"/>
</dbReference>
<dbReference type="SUPFAM" id="SSF53335">
    <property type="entry name" value="S-adenosyl-L-methionine-dependent methyltransferases"/>
    <property type="match status" value="1"/>
</dbReference>
<organism evidence="2 3">
    <name type="scientific">Candidatus Blautia stercorigallinarum</name>
    <dbReference type="NCBI Taxonomy" id="2838501"/>
    <lineage>
        <taxon>Bacteria</taxon>
        <taxon>Bacillati</taxon>
        <taxon>Bacillota</taxon>
        <taxon>Clostridia</taxon>
        <taxon>Lachnospirales</taxon>
        <taxon>Lachnospiraceae</taxon>
        <taxon>Blautia</taxon>
    </lineage>
</organism>
<evidence type="ECO:0000313" key="2">
    <source>
        <dbReference type="EMBL" id="HIV37724.1"/>
    </source>
</evidence>
<reference evidence="2" key="2">
    <citation type="submission" date="2021-04" db="EMBL/GenBank/DDBJ databases">
        <authorList>
            <person name="Gilroy R."/>
        </authorList>
    </citation>
    <scope>NUCLEOTIDE SEQUENCE</scope>
    <source>
        <strain evidence="2">CHK195-9823</strain>
    </source>
</reference>
<keyword evidence="2" id="KW-0489">Methyltransferase</keyword>
<proteinExistence type="predicted"/>
<dbReference type="InterPro" id="IPR029063">
    <property type="entry name" value="SAM-dependent_MTases_sf"/>
</dbReference>
<gene>
    <name evidence="2" type="ORF">H9747_01785</name>
</gene>
<dbReference type="GO" id="GO:0032259">
    <property type="term" value="P:methylation"/>
    <property type="evidence" value="ECO:0007669"/>
    <property type="project" value="UniProtKB-KW"/>
</dbReference>
<dbReference type="Proteomes" id="UP000886814">
    <property type="component" value="Unassembled WGS sequence"/>
</dbReference>
<reference evidence="2" key="1">
    <citation type="journal article" date="2021" name="PeerJ">
        <title>Extensive microbial diversity within the chicken gut microbiome revealed by metagenomics and culture.</title>
        <authorList>
            <person name="Gilroy R."/>
            <person name="Ravi A."/>
            <person name="Getino M."/>
            <person name="Pursley I."/>
            <person name="Horton D.L."/>
            <person name="Alikhan N.F."/>
            <person name="Baker D."/>
            <person name="Gharbi K."/>
            <person name="Hall N."/>
            <person name="Watson M."/>
            <person name="Adriaenssens E.M."/>
            <person name="Foster-Nyarko E."/>
            <person name="Jarju S."/>
            <person name="Secka A."/>
            <person name="Antonio M."/>
            <person name="Oren A."/>
            <person name="Chaudhuri R.R."/>
            <person name="La Ragione R."/>
            <person name="Hildebrand F."/>
            <person name="Pallen M.J."/>
        </authorList>
    </citation>
    <scope>NUCLEOTIDE SEQUENCE</scope>
    <source>
        <strain evidence="2">CHK195-9823</strain>
    </source>
</reference>
<dbReference type="CDD" id="cd02440">
    <property type="entry name" value="AdoMet_MTases"/>
    <property type="match status" value="1"/>
</dbReference>
<evidence type="ECO:0000313" key="3">
    <source>
        <dbReference type="Proteomes" id="UP000886814"/>
    </source>
</evidence>
<sequence length="251" mass="29859">MELLNQIEEYWTKRAEGYSQVNQGELATQQRQIWLGNLREHLPDKKPEDVKILDIGTGPGFFAIILTQAGYQVTAVDYTEEMLKEARHNAGELAEKIQWLQMDAQNLDFPDQTFDAVVSRNLTWNLENPTRAYQEWLRVLKKGGKLLNYDANWYHHLFDEEKRKEYEEDRKRVESLHMEDHYTCTDIDAMEDIARKVPLSRINRPLWDKELLEDLDCSKVEIEEDVWKRVWSREERANYYSTPMFLVEGEK</sequence>
<protein>
    <submittedName>
        <fullName evidence="2">Class I SAM-dependent methyltransferase</fullName>
    </submittedName>
</protein>
<keyword evidence="2" id="KW-0808">Transferase</keyword>
<name>A0A9D1TEG3_9FIRM</name>
<dbReference type="Pfam" id="PF08241">
    <property type="entry name" value="Methyltransf_11"/>
    <property type="match status" value="1"/>
</dbReference>
<dbReference type="AlphaFoldDB" id="A0A9D1TEG3"/>
<feature type="domain" description="Methyltransferase type 11" evidence="1">
    <location>
        <begin position="53"/>
        <end position="147"/>
    </location>
</feature>
<dbReference type="EMBL" id="DXIQ01000010">
    <property type="protein sequence ID" value="HIV37724.1"/>
    <property type="molecule type" value="Genomic_DNA"/>
</dbReference>
<accession>A0A9D1TEG3</accession>
<dbReference type="PANTHER" id="PTHR43591">
    <property type="entry name" value="METHYLTRANSFERASE"/>
    <property type="match status" value="1"/>
</dbReference>
<dbReference type="Gene3D" id="3.40.50.150">
    <property type="entry name" value="Vaccinia Virus protein VP39"/>
    <property type="match status" value="1"/>
</dbReference>